<feature type="compositionally biased region" description="Acidic residues" evidence="1">
    <location>
        <begin position="138"/>
        <end position="153"/>
    </location>
</feature>
<proteinExistence type="predicted"/>
<evidence type="ECO:0000313" key="3">
    <source>
        <dbReference type="EMBL" id="USW53370.1"/>
    </source>
</evidence>
<feature type="compositionally biased region" description="Low complexity" evidence="1">
    <location>
        <begin position="308"/>
        <end position="320"/>
    </location>
</feature>
<accession>A0A9Q9EJT9</accession>
<keyword evidence="3" id="KW-0251">Elongation factor</keyword>
<evidence type="ECO:0000256" key="1">
    <source>
        <dbReference type="SAM" id="MobiDB-lite"/>
    </source>
</evidence>
<sequence>MATVRQQSPIDLTGKSQAAFPIRLGASILKPSDATHFASIRYNHRPALKQTGDVKATIGHGIEGNELLLEAEAGQYTYRGKYAQDEESFVLVLRGEGKERKMVLERLDGTHAFNLISTPTESDATKLEQRHPHLTDAPGEDDLFGDDDEDLPPDESNPFDYRHFLKAELEKPEPSLSANAPSRSTFGTPIVQPAARSTTVKPPAKPAPKAKAPAKRKTAAEKVSTKRVKAGQEPVAESPPAKTQTTKSKPDIPKVRVDRKAPVRKPSVDDGELILENENPVTEKPPRAAGAMAWALNGALSTGPISLASAASSPGVVSPAPEREEEEQVQEYEFDFGDGSDAEDEQDDSELVLENGGGDDDDGELVLEDDDADVDEHLELPSPAQTHRPTTSAAHVPPEEDDDDMEKQLALAMAADDEEEESEEE</sequence>
<gene>
    <name evidence="3" type="ORF">Slin15195_G066890</name>
</gene>
<feature type="compositionally biased region" description="Polar residues" evidence="1">
    <location>
        <begin position="176"/>
        <end position="187"/>
    </location>
</feature>
<dbReference type="EMBL" id="CP099422">
    <property type="protein sequence ID" value="USW53370.1"/>
    <property type="molecule type" value="Genomic_DNA"/>
</dbReference>
<reference evidence="3" key="1">
    <citation type="submission" date="2022-06" db="EMBL/GenBank/DDBJ databases">
        <title>Complete genome sequences of two strains of the flax pathogen Septoria linicola.</title>
        <authorList>
            <person name="Lapalu N."/>
            <person name="Simon A."/>
            <person name="Demenou B."/>
            <person name="Paumier D."/>
            <person name="Guillot M.-P."/>
            <person name="Gout L."/>
            <person name="Valade R."/>
        </authorList>
    </citation>
    <scope>NUCLEOTIDE SEQUENCE</scope>
    <source>
        <strain evidence="3">SE15195</strain>
    </source>
</reference>
<feature type="compositionally biased region" description="Basic and acidic residues" evidence="1">
    <location>
        <begin position="123"/>
        <end position="134"/>
    </location>
</feature>
<dbReference type="AlphaFoldDB" id="A0A9Q9EJT9"/>
<dbReference type="GO" id="GO:0003746">
    <property type="term" value="F:translation elongation factor activity"/>
    <property type="evidence" value="ECO:0007669"/>
    <property type="project" value="UniProtKB-KW"/>
</dbReference>
<keyword evidence="3" id="KW-0648">Protein biosynthesis</keyword>
<dbReference type="Proteomes" id="UP001056384">
    <property type="component" value="Chromosome 5"/>
</dbReference>
<dbReference type="Pfam" id="PF09816">
    <property type="entry name" value="EAF"/>
    <property type="match status" value="1"/>
</dbReference>
<feature type="region of interest" description="Disordered" evidence="1">
    <location>
        <begin position="172"/>
        <end position="286"/>
    </location>
</feature>
<feature type="domain" description="Transcription elongation factor Eaf N-terminal" evidence="2">
    <location>
        <begin position="20"/>
        <end position="118"/>
    </location>
</feature>
<feature type="compositionally biased region" description="Acidic residues" evidence="1">
    <location>
        <begin position="323"/>
        <end position="376"/>
    </location>
</feature>
<feature type="compositionally biased region" description="Acidic residues" evidence="1">
    <location>
        <begin position="415"/>
        <end position="425"/>
    </location>
</feature>
<keyword evidence="4" id="KW-1185">Reference proteome</keyword>
<feature type="region of interest" description="Disordered" evidence="1">
    <location>
        <begin position="304"/>
        <end position="425"/>
    </location>
</feature>
<feature type="compositionally biased region" description="Polar residues" evidence="1">
    <location>
        <begin position="383"/>
        <end position="393"/>
    </location>
</feature>
<dbReference type="InterPro" id="IPR019194">
    <property type="entry name" value="Tscrpt_elong_fac_Eaf_N"/>
</dbReference>
<feature type="region of interest" description="Disordered" evidence="1">
    <location>
        <begin position="118"/>
        <end position="159"/>
    </location>
</feature>
<name>A0A9Q9EJT9_9PEZI</name>
<feature type="compositionally biased region" description="Basic and acidic residues" evidence="1">
    <location>
        <begin position="248"/>
        <end position="261"/>
    </location>
</feature>
<evidence type="ECO:0000259" key="2">
    <source>
        <dbReference type="Pfam" id="PF09816"/>
    </source>
</evidence>
<protein>
    <submittedName>
        <fullName evidence="3">Transcription elongation factor Eaf</fullName>
    </submittedName>
</protein>
<organism evidence="3 4">
    <name type="scientific">Septoria linicola</name>
    <dbReference type="NCBI Taxonomy" id="215465"/>
    <lineage>
        <taxon>Eukaryota</taxon>
        <taxon>Fungi</taxon>
        <taxon>Dikarya</taxon>
        <taxon>Ascomycota</taxon>
        <taxon>Pezizomycotina</taxon>
        <taxon>Dothideomycetes</taxon>
        <taxon>Dothideomycetidae</taxon>
        <taxon>Mycosphaerellales</taxon>
        <taxon>Mycosphaerellaceae</taxon>
        <taxon>Septoria</taxon>
    </lineage>
</organism>
<evidence type="ECO:0000313" key="4">
    <source>
        <dbReference type="Proteomes" id="UP001056384"/>
    </source>
</evidence>